<evidence type="ECO:0000313" key="1">
    <source>
        <dbReference type="EMBL" id="KKK89967.1"/>
    </source>
</evidence>
<dbReference type="EMBL" id="LAZR01049302">
    <property type="protein sequence ID" value="KKK89967.1"/>
    <property type="molecule type" value="Genomic_DNA"/>
</dbReference>
<gene>
    <name evidence="1" type="ORF">LCGC14_2727760</name>
</gene>
<comment type="caution">
    <text evidence="1">The sequence shown here is derived from an EMBL/GenBank/DDBJ whole genome shotgun (WGS) entry which is preliminary data.</text>
</comment>
<feature type="non-terminal residue" evidence="1">
    <location>
        <position position="1"/>
    </location>
</feature>
<organism evidence="1">
    <name type="scientific">marine sediment metagenome</name>
    <dbReference type="NCBI Taxonomy" id="412755"/>
    <lineage>
        <taxon>unclassified sequences</taxon>
        <taxon>metagenomes</taxon>
        <taxon>ecological metagenomes</taxon>
    </lineage>
</organism>
<accession>A0A0F8Z875</accession>
<reference evidence="1" key="1">
    <citation type="journal article" date="2015" name="Nature">
        <title>Complex archaea that bridge the gap between prokaryotes and eukaryotes.</title>
        <authorList>
            <person name="Spang A."/>
            <person name="Saw J.H."/>
            <person name="Jorgensen S.L."/>
            <person name="Zaremba-Niedzwiedzka K."/>
            <person name="Martijn J."/>
            <person name="Lind A.E."/>
            <person name="van Eijk R."/>
            <person name="Schleper C."/>
            <person name="Guy L."/>
            <person name="Ettema T.J."/>
        </authorList>
    </citation>
    <scope>NUCLEOTIDE SEQUENCE</scope>
</reference>
<dbReference type="AlphaFoldDB" id="A0A0F8Z875"/>
<name>A0A0F8Z875_9ZZZZ</name>
<protein>
    <submittedName>
        <fullName evidence="1">Uncharacterized protein</fullName>
    </submittedName>
</protein>
<sequence>AFGLHIDLVRALSVIPHADLPGVLVACSLMLAAYEDGNVTHVVEELCSAVNGHHGSQKPGVTS</sequence>
<proteinExistence type="predicted"/>